<evidence type="ECO:0000256" key="1">
    <source>
        <dbReference type="SAM" id="MobiDB-lite"/>
    </source>
</evidence>
<feature type="compositionally biased region" description="Basic and acidic residues" evidence="1">
    <location>
        <begin position="298"/>
        <end position="329"/>
    </location>
</feature>
<proteinExistence type="predicted"/>
<evidence type="ECO:0000313" key="2">
    <source>
        <dbReference type="EMBL" id="KIK52776.1"/>
    </source>
</evidence>
<protein>
    <submittedName>
        <fullName evidence="2">Uncharacterized protein</fullName>
    </submittedName>
</protein>
<dbReference type="AlphaFoldDB" id="A0A0D0BDW1"/>
<feature type="compositionally biased region" description="Pro residues" evidence="1">
    <location>
        <begin position="282"/>
        <end position="297"/>
    </location>
</feature>
<gene>
    <name evidence="2" type="ORF">GYMLUDRAFT_250911</name>
</gene>
<organism evidence="2 3">
    <name type="scientific">Collybiopsis luxurians FD-317 M1</name>
    <dbReference type="NCBI Taxonomy" id="944289"/>
    <lineage>
        <taxon>Eukaryota</taxon>
        <taxon>Fungi</taxon>
        <taxon>Dikarya</taxon>
        <taxon>Basidiomycota</taxon>
        <taxon>Agaricomycotina</taxon>
        <taxon>Agaricomycetes</taxon>
        <taxon>Agaricomycetidae</taxon>
        <taxon>Agaricales</taxon>
        <taxon>Marasmiineae</taxon>
        <taxon>Omphalotaceae</taxon>
        <taxon>Collybiopsis</taxon>
        <taxon>Collybiopsis luxurians</taxon>
    </lineage>
</organism>
<reference evidence="2 3" key="1">
    <citation type="submission" date="2014-04" db="EMBL/GenBank/DDBJ databases">
        <title>Evolutionary Origins and Diversification of the Mycorrhizal Mutualists.</title>
        <authorList>
            <consortium name="DOE Joint Genome Institute"/>
            <consortium name="Mycorrhizal Genomics Consortium"/>
            <person name="Kohler A."/>
            <person name="Kuo A."/>
            <person name="Nagy L.G."/>
            <person name="Floudas D."/>
            <person name="Copeland A."/>
            <person name="Barry K.W."/>
            <person name="Cichocki N."/>
            <person name="Veneault-Fourrey C."/>
            <person name="LaButti K."/>
            <person name="Lindquist E.A."/>
            <person name="Lipzen A."/>
            <person name="Lundell T."/>
            <person name="Morin E."/>
            <person name="Murat C."/>
            <person name="Riley R."/>
            <person name="Ohm R."/>
            <person name="Sun H."/>
            <person name="Tunlid A."/>
            <person name="Henrissat B."/>
            <person name="Grigoriev I.V."/>
            <person name="Hibbett D.S."/>
            <person name="Martin F."/>
        </authorList>
    </citation>
    <scope>NUCLEOTIDE SEQUENCE [LARGE SCALE GENOMIC DNA]</scope>
    <source>
        <strain evidence="2 3">FD-317 M1</strain>
    </source>
</reference>
<dbReference type="Proteomes" id="UP000053593">
    <property type="component" value="Unassembled WGS sequence"/>
</dbReference>
<feature type="compositionally biased region" description="Basic and acidic residues" evidence="1">
    <location>
        <begin position="597"/>
        <end position="615"/>
    </location>
</feature>
<feature type="region of interest" description="Disordered" evidence="1">
    <location>
        <begin position="281"/>
        <end position="331"/>
    </location>
</feature>
<evidence type="ECO:0000313" key="3">
    <source>
        <dbReference type="Proteomes" id="UP000053593"/>
    </source>
</evidence>
<dbReference type="EMBL" id="KN834837">
    <property type="protein sequence ID" value="KIK52776.1"/>
    <property type="molecule type" value="Genomic_DNA"/>
</dbReference>
<name>A0A0D0BDW1_9AGAR</name>
<keyword evidence="3" id="KW-1185">Reference proteome</keyword>
<feature type="region of interest" description="Disordered" evidence="1">
    <location>
        <begin position="561"/>
        <end position="707"/>
    </location>
</feature>
<feature type="compositionally biased region" description="Acidic residues" evidence="1">
    <location>
        <begin position="573"/>
        <end position="590"/>
    </location>
</feature>
<feature type="compositionally biased region" description="Acidic residues" evidence="1">
    <location>
        <begin position="644"/>
        <end position="659"/>
    </location>
</feature>
<dbReference type="HOGENOM" id="CLU_364480_0_0_1"/>
<accession>A0A0D0BDW1</accession>
<sequence>MAKSDKTASASAAAHFSPASLKVPSSLTKKEKKAKCIKSKTSSTVLLLKGLSLTSVTGMVVAGTPNSSTLEGSAACSSKTVSASHVSALAEAQEQQLSYMSFLWYHQCRLSELLMAVPSVPLDTQAYLWNHLEPLQCLFGYMQWRAQGTDAPGIRPLPKDGMTVFSQSMVELINLQTIFLDKAIPSFVATCWLQFQHAARICLDANALKAMTAAWFIDLNLLYQATEYDHKTLPSIHTPLEIPSFLKGVVPENHIYDYTDSFCCFPNLPVPAEFSIKSPLLSPSPPKAPTPPSPPPKADSHKKVLAEEKKGKMKESIIKAPSKPKDKKGGVLKKAARVLADKHESVVPGIGSLNDHAGKKFHMSMDHVHQGFAPPVQLLSIQCFCCNADNTACKGSHPGGSKKCNCCQMSCQTCLFTATPNLLTKISDAASVLSSQSESSITMAIAHVISSTHQLYQQAVTIHQQMLDYNNALQIHKWTLDQVRTTCSDLAKIYKYLKDSNPNNFSGSDKEITEIAELFGWTSIFEFDKSSKSASQKVTFTPSNPASHPLEYMTPEKLKFSNGTFVTDPSALIDDEASEDDGEEDDEMEVTEGFIVNKEESVKEDSRSDSGDEAPKPATPQPQDDSNNEDDNNIPDTKAPVADPDVEMDDSSDEDDEDQVNIPPPQVPTPQLKSSIHRKRKNFTSPAFIKESDVKGHETPTQASVKKFKSSACAPSSGFKVPSQNIDKHDAKVLAQISKLAAAAASLQRQAINLEATWQDYTEDIC</sequence>